<feature type="chain" id="PRO_5036211865" evidence="7">
    <location>
        <begin position="18"/>
        <end position="428"/>
    </location>
</feature>
<evidence type="ECO:0000256" key="4">
    <source>
        <dbReference type="ARBA" id="ARBA00022807"/>
    </source>
</evidence>
<dbReference type="SMART" id="SM00848">
    <property type="entry name" value="Inhibitor_I29"/>
    <property type="match status" value="1"/>
</dbReference>
<reference evidence="10" key="1">
    <citation type="submission" date="2020-11" db="EMBL/GenBank/DDBJ databases">
        <authorList>
            <person name="Tran Van P."/>
        </authorList>
    </citation>
    <scope>NUCLEOTIDE SEQUENCE</scope>
</reference>
<evidence type="ECO:0000256" key="7">
    <source>
        <dbReference type="SAM" id="SignalP"/>
    </source>
</evidence>
<evidence type="ECO:0000259" key="9">
    <source>
        <dbReference type="SMART" id="SM00848"/>
    </source>
</evidence>
<dbReference type="OrthoDB" id="10253408at2759"/>
<dbReference type="InterPro" id="IPR000668">
    <property type="entry name" value="Peptidase_C1A_C"/>
</dbReference>
<organism evidence="10">
    <name type="scientific">Oppiella nova</name>
    <dbReference type="NCBI Taxonomy" id="334625"/>
    <lineage>
        <taxon>Eukaryota</taxon>
        <taxon>Metazoa</taxon>
        <taxon>Ecdysozoa</taxon>
        <taxon>Arthropoda</taxon>
        <taxon>Chelicerata</taxon>
        <taxon>Arachnida</taxon>
        <taxon>Acari</taxon>
        <taxon>Acariformes</taxon>
        <taxon>Sarcoptiformes</taxon>
        <taxon>Oribatida</taxon>
        <taxon>Brachypylina</taxon>
        <taxon>Oppioidea</taxon>
        <taxon>Oppiidae</taxon>
        <taxon>Oppiella</taxon>
    </lineage>
</organism>
<evidence type="ECO:0000313" key="11">
    <source>
        <dbReference type="Proteomes" id="UP000728032"/>
    </source>
</evidence>
<sequence>MMKLILLFCTLFALSYSRVTKINSLEWTQYKLKHGKVYYDSYDDLNHYNRYNDVKQEIAEHNRRYSEGKESYLMAINKYSDVDISQFKGYIYHKHNDDINYADSEDNELTRRKRRVNIRDFYRKTQDNANSQMSPKDLLNIFENYGFESYLSHEHHNKTIVHKTTGARAHESVDWRTKGLVGRVRDQESCGSCWAHSAVGALEGQHAKATGKLVELSVQNLVDCTVDKGVTGCDAGGWPYQAYKYIIRKGRGIDTEASYPTINRDNYKCLFNRSTIGATASAFAVLTPGDEEALKNAVTNIGPISVCMEVAAPFVYYGSGVFDYPDCDSAFETINHCMLAVGYGTDSKSGKDYWLVKNSMGIDWGDQGYIKMVRNKHNQCGISTMASYPVVTPMLNMMARVGNTRHLIGFSCGNQFVMTKRTALTAIL</sequence>
<dbReference type="InterPro" id="IPR013128">
    <property type="entry name" value="Peptidase_C1A"/>
</dbReference>
<evidence type="ECO:0000256" key="3">
    <source>
        <dbReference type="ARBA" id="ARBA00022801"/>
    </source>
</evidence>
<dbReference type="FunFam" id="3.90.70.10:FF:000332">
    <property type="entry name" value="Cathepsin L1"/>
    <property type="match status" value="1"/>
</dbReference>
<dbReference type="EMBL" id="OC919382">
    <property type="protein sequence ID" value="CAD7651237.1"/>
    <property type="molecule type" value="Genomic_DNA"/>
</dbReference>
<evidence type="ECO:0000256" key="2">
    <source>
        <dbReference type="ARBA" id="ARBA00022670"/>
    </source>
</evidence>
<dbReference type="Pfam" id="PF00112">
    <property type="entry name" value="Peptidase_C1"/>
    <property type="match status" value="1"/>
</dbReference>
<feature type="domain" description="Cathepsin propeptide inhibitor" evidence="9">
    <location>
        <begin position="27"/>
        <end position="87"/>
    </location>
</feature>
<proteinExistence type="inferred from homology"/>
<keyword evidence="6" id="KW-1015">Disulfide bond</keyword>
<dbReference type="InterPro" id="IPR000169">
    <property type="entry name" value="Pept_cys_AS"/>
</dbReference>
<keyword evidence="2" id="KW-0645">Protease</keyword>
<keyword evidence="7" id="KW-0732">Signal</keyword>
<accession>A0A7R9QMU2</accession>
<dbReference type="Gene3D" id="1.10.287.2250">
    <property type="match status" value="1"/>
</dbReference>
<evidence type="ECO:0000256" key="6">
    <source>
        <dbReference type="ARBA" id="ARBA00023157"/>
    </source>
</evidence>
<protein>
    <submittedName>
        <fullName evidence="10">Uncharacterized protein</fullName>
    </submittedName>
</protein>
<feature type="signal peptide" evidence="7">
    <location>
        <begin position="1"/>
        <end position="17"/>
    </location>
</feature>
<dbReference type="InterPro" id="IPR013201">
    <property type="entry name" value="Prot_inhib_I29"/>
</dbReference>
<comment type="similarity">
    <text evidence="1">Belongs to the peptidase C1 family.</text>
</comment>
<gene>
    <name evidence="10" type="ORF">ONB1V03_LOCUS8205</name>
</gene>
<dbReference type="CDD" id="cd02248">
    <property type="entry name" value="Peptidase_C1A"/>
    <property type="match status" value="1"/>
</dbReference>
<dbReference type="GO" id="GO:0006508">
    <property type="term" value="P:proteolysis"/>
    <property type="evidence" value="ECO:0007669"/>
    <property type="project" value="UniProtKB-KW"/>
</dbReference>
<keyword evidence="4" id="KW-0788">Thiol protease</keyword>
<dbReference type="Pfam" id="PF08246">
    <property type="entry name" value="Inhibitor_I29"/>
    <property type="match status" value="1"/>
</dbReference>
<dbReference type="PROSITE" id="PS00639">
    <property type="entry name" value="THIOL_PROTEASE_HIS"/>
    <property type="match status" value="1"/>
</dbReference>
<evidence type="ECO:0000259" key="8">
    <source>
        <dbReference type="SMART" id="SM00645"/>
    </source>
</evidence>
<dbReference type="SMART" id="SM00645">
    <property type="entry name" value="Pept_C1"/>
    <property type="match status" value="1"/>
</dbReference>
<dbReference type="InterPro" id="IPR025660">
    <property type="entry name" value="Pept_his_AS"/>
</dbReference>
<feature type="domain" description="Peptidase C1A papain C-terminal" evidence="8">
    <location>
        <begin position="169"/>
        <end position="390"/>
    </location>
</feature>
<keyword evidence="11" id="KW-1185">Reference proteome</keyword>
<dbReference type="Proteomes" id="UP000728032">
    <property type="component" value="Unassembled WGS sequence"/>
</dbReference>
<evidence type="ECO:0000256" key="5">
    <source>
        <dbReference type="ARBA" id="ARBA00023145"/>
    </source>
</evidence>
<dbReference type="InterPro" id="IPR038765">
    <property type="entry name" value="Papain-like_cys_pep_sf"/>
</dbReference>
<evidence type="ECO:0000256" key="1">
    <source>
        <dbReference type="ARBA" id="ARBA00008455"/>
    </source>
</evidence>
<dbReference type="AlphaFoldDB" id="A0A7R9QMU2"/>
<dbReference type="SUPFAM" id="SSF54001">
    <property type="entry name" value="Cysteine proteinases"/>
    <property type="match status" value="1"/>
</dbReference>
<dbReference type="PRINTS" id="PR00705">
    <property type="entry name" value="PAPAIN"/>
</dbReference>
<keyword evidence="5" id="KW-0865">Zymogen</keyword>
<evidence type="ECO:0000313" key="10">
    <source>
        <dbReference type="EMBL" id="CAD7651237.1"/>
    </source>
</evidence>
<dbReference type="PROSITE" id="PS00139">
    <property type="entry name" value="THIOL_PROTEASE_CYS"/>
    <property type="match status" value="1"/>
</dbReference>
<name>A0A7R9QMU2_9ACAR</name>
<keyword evidence="3" id="KW-0378">Hydrolase</keyword>
<dbReference type="EMBL" id="CAJPVJ010004557">
    <property type="protein sequence ID" value="CAG2168719.1"/>
    <property type="molecule type" value="Genomic_DNA"/>
</dbReference>
<dbReference type="PANTHER" id="PTHR12411">
    <property type="entry name" value="CYSTEINE PROTEASE FAMILY C1-RELATED"/>
    <property type="match status" value="1"/>
</dbReference>
<dbReference type="GO" id="GO:0008234">
    <property type="term" value="F:cysteine-type peptidase activity"/>
    <property type="evidence" value="ECO:0007669"/>
    <property type="project" value="UniProtKB-KW"/>
</dbReference>
<dbReference type="Gene3D" id="3.90.70.10">
    <property type="entry name" value="Cysteine proteinases"/>
    <property type="match status" value="1"/>
</dbReference>
<dbReference type="InterPro" id="IPR039417">
    <property type="entry name" value="Peptidase_C1A_papain-like"/>
</dbReference>